<dbReference type="InterPro" id="IPR000415">
    <property type="entry name" value="Nitroreductase-like"/>
</dbReference>
<dbReference type="Pfam" id="PF00881">
    <property type="entry name" value="Nitroreductase"/>
    <property type="match status" value="1"/>
</dbReference>
<keyword evidence="5" id="KW-0521">NADP</keyword>
<evidence type="ECO:0000256" key="1">
    <source>
        <dbReference type="ARBA" id="ARBA00008366"/>
    </source>
</evidence>
<dbReference type="GO" id="GO:0016491">
    <property type="term" value="F:oxidoreductase activity"/>
    <property type="evidence" value="ECO:0007669"/>
    <property type="project" value="UniProtKB-UniRule"/>
</dbReference>
<evidence type="ECO:0000256" key="3">
    <source>
        <dbReference type="ARBA" id="ARBA00022643"/>
    </source>
</evidence>
<feature type="domain" description="Nitroreductase" evidence="6">
    <location>
        <begin position="11"/>
        <end position="163"/>
    </location>
</feature>
<dbReference type="PANTHER" id="PTHR43425:SF2">
    <property type="entry name" value="OXYGEN-INSENSITIVE NADPH NITROREDUCTASE"/>
    <property type="match status" value="1"/>
</dbReference>
<sequence length="247" mass="28917">MNETIKTQLNHRTVRKFKNEGVDEKTLKTLFDVFNQSASSTGMQQSSIIRVTDKDLRHEIMKVSTQTYLEECPEFFVFIVDVYRNYKIALEKGFKEDSYRDMDRFFQGFTDGVIGAQNMMVALESLGLGGVYFGSILNDYDRICELLKLPELTFPIVGVGFGYPAQEPQLKPKMSMDLKLFENEYKIFDSYLEVIKEYDDEMINYYDTRDEGRRSDCFSDQVVKRFEQVVEKRRDVVNSIRKQGFNI</sequence>
<keyword evidence="3 5" id="KW-0288">FMN</keyword>
<dbReference type="PANTHER" id="PTHR43425">
    <property type="entry name" value="OXYGEN-INSENSITIVE NADPH NITROREDUCTASE"/>
    <property type="match status" value="1"/>
</dbReference>
<dbReference type="AlphaFoldDB" id="A0A437S9T1"/>
<protein>
    <submittedName>
        <fullName evidence="7">NADPH-dependent oxidoreductase</fullName>
    </submittedName>
</protein>
<organism evidence="7 8">
    <name type="scientific">Anaerosphaera multitolerans</name>
    <dbReference type="NCBI Taxonomy" id="2487351"/>
    <lineage>
        <taxon>Bacteria</taxon>
        <taxon>Bacillati</taxon>
        <taxon>Bacillota</taxon>
        <taxon>Tissierellia</taxon>
        <taxon>Tissierellales</taxon>
        <taxon>Peptoniphilaceae</taxon>
        <taxon>Anaerosphaera</taxon>
    </lineage>
</organism>
<evidence type="ECO:0000313" key="8">
    <source>
        <dbReference type="Proteomes" id="UP000288812"/>
    </source>
</evidence>
<reference evidence="7 8" key="1">
    <citation type="submission" date="2018-11" db="EMBL/GenBank/DDBJ databases">
        <title>Genome sequencing and assembly of Anaerosphaera sp. nov., GS7-6-2.</title>
        <authorList>
            <person name="Rettenmaier R."/>
            <person name="Liebl W."/>
            <person name="Zverlov V."/>
        </authorList>
    </citation>
    <scope>NUCLEOTIDE SEQUENCE [LARGE SCALE GENOMIC DNA]</scope>
    <source>
        <strain evidence="7 8">GS7-6-2</strain>
    </source>
</reference>
<comment type="caution">
    <text evidence="7">The sequence shown here is derived from an EMBL/GenBank/DDBJ whole genome shotgun (WGS) entry which is preliminary data.</text>
</comment>
<accession>A0A437S9T1</accession>
<evidence type="ECO:0000313" key="7">
    <source>
        <dbReference type="EMBL" id="RVU55558.1"/>
    </source>
</evidence>
<dbReference type="OrthoDB" id="9775805at2"/>
<dbReference type="SUPFAM" id="SSF55469">
    <property type="entry name" value="FMN-dependent nitroreductase-like"/>
    <property type="match status" value="1"/>
</dbReference>
<dbReference type="CDD" id="cd02146">
    <property type="entry name" value="NfsA-like"/>
    <property type="match status" value="1"/>
</dbReference>
<proteinExistence type="inferred from homology"/>
<dbReference type="RefSeq" id="WP_127723356.1">
    <property type="nucleotide sequence ID" value="NZ_RLIH01000002.1"/>
</dbReference>
<gene>
    <name evidence="7" type="ORF">EF514_02180</name>
</gene>
<comment type="similarity">
    <text evidence="1 5">Belongs to the flavin oxidoreductase frp family.</text>
</comment>
<evidence type="ECO:0000259" key="6">
    <source>
        <dbReference type="Pfam" id="PF00881"/>
    </source>
</evidence>
<name>A0A437S9T1_9FIRM</name>
<evidence type="ECO:0000256" key="2">
    <source>
        <dbReference type="ARBA" id="ARBA00022630"/>
    </source>
</evidence>
<dbReference type="Gene3D" id="3.40.109.10">
    <property type="entry name" value="NADH Oxidase"/>
    <property type="match status" value="1"/>
</dbReference>
<keyword evidence="8" id="KW-1185">Reference proteome</keyword>
<keyword evidence="4 5" id="KW-0560">Oxidoreductase</keyword>
<evidence type="ECO:0000256" key="5">
    <source>
        <dbReference type="PIRNR" id="PIRNR005426"/>
    </source>
</evidence>
<dbReference type="InterPro" id="IPR016446">
    <property type="entry name" value="Flavin_OxRdtase_Frp"/>
</dbReference>
<dbReference type="PIRSF" id="PIRSF005426">
    <property type="entry name" value="Frp"/>
    <property type="match status" value="1"/>
</dbReference>
<keyword evidence="2 5" id="KW-0285">Flavoprotein</keyword>
<dbReference type="EMBL" id="RLIH01000002">
    <property type="protein sequence ID" value="RVU55558.1"/>
    <property type="molecule type" value="Genomic_DNA"/>
</dbReference>
<evidence type="ECO:0000256" key="4">
    <source>
        <dbReference type="ARBA" id="ARBA00023002"/>
    </source>
</evidence>
<dbReference type="Proteomes" id="UP000288812">
    <property type="component" value="Unassembled WGS sequence"/>
</dbReference>
<dbReference type="InterPro" id="IPR029479">
    <property type="entry name" value="Nitroreductase"/>
</dbReference>